<keyword evidence="5" id="KW-0489">Methyltransferase</keyword>
<protein>
    <recommendedName>
        <fullName evidence="5">Protein-S-isoprenylcysteine O-methyltransferase</fullName>
        <ecNumber evidence="5">2.1.1.100</ecNumber>
    </recommendedName>
</protein>
<keyword evidence="5" id="KW-0808">Transferase</keyword>
<keyword evidence="3 5" id="KW-1133">Transmembrane helix</keyword>
<gene>
    <name evidence="6" type="ORF">CERSUDRAFT_95511</name>
</gene>
<dbReference type="InterPro" id="IPR052527">
    <property type="entry name" value="Metal_cation-efflux_comp"/>
</dbReference>
<feature type="transmembrane region" description="Helical" evidence="5">
    <location>
        <begin position="219"/>
        <end position="241"/>
    </location>
</feature>
<evidence type="ECO:0000256" key="2">
    <source>
        <dbReference type="ARBA" id="ARBA00022692"/>
    </source>
</evidence>
<keyword evidence="5" id="KW-0949">S-adenosyl-L-methionine</keyword>
<feature type="transmembrane region" description="Helical" evidence="5">
    <location>
        <begin position="115"/>
        <end position="135"/>
    </location>
</feature>
<dbReference type="InterPro" id="IPR007269">
    <property type="entry name" value="ICMT_MeTrfase"/>
</dbReference>
<dbReference type="GO" id="GO:0005789">
    <property type="term" value="C:endoplasmic reticulum membrane"/>
    <property type="evidence" value="ECO:0007669"/>
    <property type="project" value="UniProtKB-SubCell"/>
</dbReference>
<dbReference type="EC" id="2.1.1.100" evidence="5"/>
<organism evidence="6 7">
    <name type="scientific">Ceriporiopsis subvermispora (strain B)</name>
    <name type="common">White-rot fungus</name>
    <name type="synonym">Gelatoporia subvermispora</name>
    <dbReference type="NCBI Taxonomy" id="914234"/>
    <lineage>
        <taxon>Eukaryota</taxon>
        <taxon>Fungi</taxon>
        <taxon>Dikarya</taxon>
        <taxon>Basidiomycota</taxon>
        <taxon>Agaricomycotina</taxon>
        <taxon>Agaricomycetes</taxon>
        <taxon>Polyporales</taxon>
        <taxon>Gelatoporiaceae</taxon>
        <taxon>Gelatoporia</taxon>
    </lineage>
</organism>
<sequence length="287" mass="30862">MLASLASAPPSMFPHTEPLCKIALLLTTGASAYLSLSPPNPPAPPKELMGRRTFFECAILWFTFCSKAMTMFVTFCDALVTFSLAFPSSPLSSILQSSPLFPSFQSPALLHKLTYVHPLLALGSLATLAGAAIRLTCFQSLGKLFTFEVSISPQHRLVTTGPYAFVRHPSYLGVYLTLLGASAVGLAPGAWLRECWLRIAPCSGIDSTAGASMLGATRTSMHCVGGMGLGTAVAWTCVAFWTMKVAMALKGTNRRTVIEDAELQRVFGSTWDAYAARVQWRLLPGVF</sequence>
<keyword evidence="7" id="KW-1185">Reference proteome</keyword>
<dbReference type="PANTHER" id="PTHR43847:SF1">
    <property type="entry name" value="BLL3993 PROTEIN"/>
    <property type="match status" value="1"/>
</dbReference>
<evidence type="ECO:0000256" key="3">
    <source>
        <dbReference type="ARBA" id="ARBA00022989"/>
    </source>
</evidence>
<dbReference type="GO" id="GO:0032259">
    <property type="term" value="P:methylation"/>
    <property type="evidence" value="ECO:0007669"/>
    <property type="project" value="UniProtKB-KW"/>
</dbReference>
<reference evidence="6 7" key="1">
    <citation type="journal article" date="2012" name="Proc. Natl. Acad. Sci. U.S.A.">
        <title>Comparative genomics of Ceriporiopsis subvermispora and Phanerochaete chrysosporium provide insight into selective ligninolysis.</title>
        <authorList>
            <person name="Fernandez-Fueyo E."/>
            <person name="Ruiz-Duenas F.J."/>
            <person name="Ferreira P."/>
            <person name="Floudas D."/>
            <person name="Hibbett D.S."/>
            <person name="Canessa P."/>
            <person name="Larrondo L.F."/>
            <person name="James T.Y."/>
            <person name="Seelenfreund D."/>
            <person name="Lobos S."/>
            <person name="Polanco R."/>
            <person name="Tello M."/>
            <person name="Honda Y."/>
            <person name="Watanabe T."/>
            <person name="Watanabe T."/>
            <person name="Ryu J.S."/>
            <person name="Kubicek C.P."/>
            <person name="Schmoll M."/>
            <person name="Gaskell J."/>
            <person name="Hammel K.E."/>
            <person name="St John F.J."/>
            <person name="Vanden Wymelenberg A."/>
            <person name="Sabat G."/>
            <person name="Splinter BonDurant S."/>
            <person name="Syed K."/>
            <person name="Yadav J.S."/>
            <person name="Doddapaneni H."/>
            <person name="Subramanian V."/>
            <person name="Lavin J.L."/>
            <person name="Oguiza J.A."/>
            <person name="Perez G."/>
            <person name="Pisabarro A.G."/>
            <person name="Ramirez L."/>
            <person name="Santoyo F."/>
            <person name="Master E."/>
            <person name="Coutinho P.M."/>
            <person name="Henrissat B."/>
            <person name="Lombard V."/>
            <person name="Magnuson J.K."/>
            <person name="Kuees U."/>
            <person name="Hori C."/>
            <person name="Igarashi K."/>
            <person name="Samejima M."/>
            <person name="Held B.W."/>
            <person name="Barry K.W."/>
            <person name="LaButti K.M."/>
            <person name="Lapidus A."/>
            <person name="Lindquist E.A."/>
            <person name="Lucas S.M."/>
            <person name="Riley R."/>
            <person name="Salamov A.A."/>
            <person name="Hoffmeister D."/>
            <person name="Schwenk D."/>
            <person name="Hadar Y."/>
            <person name="Yarden O."/>
            <person name="de Vries R.P."/>
            <person name="Wiebenga A."/>
            <person name="Stenlid J."/>
            <person name="Eastwood D."/>
            <person name="Grigoriev I.V."/>
            <person name="Berka R.M."/>
            <person name="Blanchette R.A."/>
            <person name="Kersten P."/>
            <person name="Martinez A.T."/>
            <person name="Vicuna R."/>
            <person name="Cullen D."/>
        </authorList>
    </citation>
    <scope>NUCLEOTIDE SEQUENCE [LARGE SCALE GENOMIC DNA]</scope>
    <source>
        <strain evidence="6 7">B</strain>
    </source>
</reference>
<dbReference type="HOGENOM" id="CLU_065200_6_0_1"/>
<comment type="similarity">
    <text evidence="5">Belongs to the class VI-like SAM-binding methyltransferase superfamily. Isoprenylcysteine carboxyl methyltransferase family.</text>
</comment>
<evidence type="ECO:0000256" key="4">
    <source>
        <dbReference type="ARBA" id="ARBA00023136"/>
    </source>
</evidence>
<evidence type="ECO:0000256" key="5">
    <source>
        <dbReference type="RuleBase" id="RU362022"/>
    </source>
</evidence>
<proteinExistence type="inferred from homology"/>
<keyword evidence="5" id="KW-0256">Endoplasmic reticulum</keyword>
<dbReference type="AlphaFoldDB" id="M2RBJ3"/>
<keyword evidence="4 5" id="KW-0472">Membrane</keyword>
<feature type="transmembrane region" description="Helical" evidence="5">
    <location>
        <begin position="58"/>
        <end position="86"/>
    </location>
</feature>
<evidence type="ECO:0000313" key="6">
    <source>
        <dbReference type="EMBL" id="EMD36161.1"/>
    </source>
</evidence>
<name>M2RBJ3_CERS8</name>
<dbReference type="Gene3D" id="1.20.120.1630">
    <property type="match status" value="1"/>
</dbReference>
<dbReference type="OrthoDB" id="422086at2759"/>
<dbReference type="EMBL" id="KB445798">
    <property type="protein sequence ID" value="EMD36161.1"/>
    <property type="molecule type" value="Genomic_DNA"/>
</dbReference>
<dbReference type="Pfam" id="PF04140">
    <property type="entry name" value="ICMT"/>
    <property type="match status" value="1"/>
</dbReference>
<feature type="transmembrane region" description="Helical" evidence="5">
    <location>
        <begin position="172"/>
        <end position="191"/>
    </location>
</feature>
<dbReference type="PANTHER" id="PTHR43847">
    <property type="entry name" value="BLL3993 PROTEIN"/>
    <property type="match status" value="1"/>
</dbReference>
<accession>M2RBJ3</accession>
<keyword evidence="2 5" id="KW-0812">Transmembrane</keyword>
<evidence type="ECO:0000313" key="7">
    <source>
        <dbReference type="Proteomes" id="UP000016930"/>
    </source>
</evidence>
<dbReference type="GO" id="GO:0004671">
    <property type="term" value="F:protein C-terminal S-isoprenylcysteine carboxyl O-methyltransferase activity"/>
    <property type="evidence" value="ECO:0007669"/>
    <property type="project" value="UniProtKB-EC"/>
</dbReference>
<evidence type="ECO:0000256" key="1">
    <source>
        <dbReference type="ARBA" id="ARBA00004141"/>
    </source>
</evidence>
<comment type="subcellular location">
    <subcellularLocation>
        <location evidence="5">Endoplasmic reticulum membrane</location>
        <topology evidence="5">Multi-pass membrane protein</topology>
    </subcellularLocation>
    <subcellularLocation>
        <location evidence="1">Membrane</location>
        <topology evidence="1">Multi-pass membrane protein</topology>
    </subcellularLocation>
</comment>
<comment type="catalytic activity">
    <reaction evidence="5">
        <text>[protein]-C-terminal S-[(2E,6E)-farnesyl]-L-cysteine + S-adenosyl-L-methionine = [protein]-C-terminal S-[(2E,6E)-farnesyl]-L-cysteine methyl ester + S-adenosyl-L-homocysteine</text>
        <dbReference type="Rhea" id="RHEA:21672"/>
        <dbReference type="Rhea" id="RHEA-COMP:12125"/>
        <dbReference type="Rhea" id="RHEA-COMP:12126"/>
        <dbReference type="ChEBI" id="CHEBI:57856"/>
        <dbReference type="ChEBI" id="CHEBI:59789"/>
        <dbReference type="ChEBI" id="CHEBI:90510"/>
        <dbReference type="ChEBI" id="CHEBI:90511"/>
        <dbReference type="EC" id="2.1.1.100"/>
    </reaction>
</comment>
<dbReference type="Proteomes" id="UP000016930">
    <property type="component" value="Unassembled WGS sequence"/>
</dbReference>